<protein>
    <submittedName>
        <fullName evidence="1">Uncharacterized protein</fullName>
    </submittedName>
</protein>
<evidence type="ECO:0000313" key="1">
    <source>
        <dbReference type="EMBL" id="KIK94487.1"/>
    </source>
</evidence>
<dbReference type="Proteomes" id="UP000054538">
    <property type="component" value="Unassembled WGS sequence"/>
</dbReference>
<dbReference type="EMBL" id="KN825103">
    <property type="protein sequence ID" value="KIK94487.1"/>
    <property type="molecule type" value="Genomic_DNA"/>
</dbReference>
<dbReference type="AlphaFoldDB" id="A0A0D0DBG2"/>
<sequence>MQRYPHIIDETGVVTTKPRSTHLASVRQIPYDRDLINVMPRMGFFEVSYKFSGDDHRPHSQAKPSC</sequence>
<organism evidence="1 2">
    <name type="scientific">Paxillus rubicundulus Ve08.2h10</name>
    <dbReference type="NCBI Taxonomy" id="930991"/>
    <lineage>
        <taxon>Eukaryota</taxon>
        <taxon>Fungi</taxon>
        <taxon>Dikarya</taxon>
        <taxon>Basidiomycota</taxon>
        <taxon>Agaricomycotina</taxon>
        <taxon>Agaricomycetes</taxon>
        <taxon>Agaricomycetidae</taxon>
        <taxon>Boletales</taxon>
        <taxon>Paxilineae</taxon>
        <taxon>Paxillaceae</taxon>
        <taxon>Paxillus</taxon>
    </lineage>
</organism>
<reference evidence="2" key="2">
    <citation type="submission" date="2015-01" db="EMBL/GenBank/DDBJ databases">
        <title>Evolutionary Origins and Diversification of the Mycorrhizal Mutualists.</title>
        <authorList>
            <consortium name="DOE Joint Genome Institute"/>
            <consortium name="Mycorrhizal Genomics Consortium"/>
            <person name="Kohler A."/>
            <person name="Kuo A."/>
            <person name="Nagy L.G."/>
            <person name="Floudas D."/>
            <person name="Copeland A."/>
            <person name="Barry K.W."/>
            <person name="Cichocki N."/>
            <person name="Veneault-Fourrey C."/>
            <person name="LaButti K."/>
            <person name="Lindquist E.A."/>
            <person name="Lipzen A."/>
            <person name="Lundell T."/>
            <person name="Morin E."/>
            <person name="Murat C."/>
            <person name="Riley R."/>
            <person name="Ohm R."/>
            <person name="Sun H."/>
            <person name="Tunlid A."/>
            <person name="Henrissat B."/>
            <person name="Grigoriev I.V."/>
            <person name="Hibbett D.S."/>
            <person name="Martin F."/>
        </authorList>
    </citation>
    <scope>NUCLEOTIDE SEQUENCE [LARGE SCALE GENOMIC DNA]</scope>
    <source>
        <strain evidence="2">Ve08.2h10</strain>
    </source>
</reference>
<name>A0A0D0DBG2_9AGAM</name>
<proteinExistence type="predicted"/>
<accession>A0A0D0DBG2</accession>
<dbReference type="HOGENOM" id="CLU_2831904_0_0_1"/>
<gene>
    <name evidence="1" type="ORF">PAXRUDRAFT_827957</name>
</gene>
<dbReference type="InParanoid" id="A0A0D0DBG2"/>
<keyword evidence="2" id="KW-1185">Reference proteome</keyword>
<evidence type="ECO:0000313" key="2">
    <source>
        <dbReference type="Proteomes" id="UP000054538"/>
    </source>
</evidence>
<reference evidence="1 2" key="1">
    <citation type="submission" date="2014-04" db="EMBL/GenBank/DDBJ databases">
        <authorList>
            <consortium name="DOE Joint Genome Institute"/>
            <person name="Kuo A."/>
            <person name="Kohler A."/>
            <person name="Jargeat P."/>
            <person name="Nagy L.G."/>
            <person name="Floudas D."/>
            <person name="Copeland A."/>
            <person name="Barry K.W."/>
            <person name="Cichocki N."/>
            <person name="Veneault-Fourrey C."/>
            <person name="LaButti K."/>
            <person name="Lindquist E.A."/>
            <person name="Lipzen A."/>
            <person name="Lundell T."/>
            <person name="Morin E."/>
            <person name="Murat C."/>
            <person name="Sun H."/>
            <person name="Tunlid A."/>
            <person name="Henrissat B."/>
            <person name="Grigoriev I.V."/>
            <person name="Hibbett D.S."/>
            <person name="Martin F."/>
            <person name="Nordberg H.P."/>
            <person name="Cantor M.N."/>
            <person name="Hua S.X."/>
        </authorList>
    </citation>
    <scope>NUCLEOTIDE SEQUENCE [LARGE SCALE GENOMIC DNA]</scope>
    <source>
        <strain evidence="1 2">Ve08.2h10</strain>
    </source>
</reference>